<dbReference type="Proteomes" id="UP001500212">
    <property type="component" value="Unassembled WGS sequence"/>
</dbReference>
<keyword evidence="1" id="KW-0472">Membrane</keyword>
<keyword evidence="1" id="KW-0812">Transmembrane</keyword>
<organism evidence="2 3">
    <name type="scientific">Actinoallomurus liliacearum</name>
    <dbReference type="NCBI Taxonomy" id="1080073"/>
    <lineage>
        <taxon>Bacteria</taxon>
        <taxon>Bacillati</taxon>
        <taxon>Actinomycetota</taxon>
        <taxon>Actinomycetes</taxon>
        <taxon>Streptosporangiales</taxon>
        <taxon>Thermomonosporaceae</taxon>
        <taxon>Actinoallomurus</taxon>
    </lineage>
</organism>
<protein>
    <submittedName>
        <fullName evidence="2">Uncharacterized protein</fullName>
    </submittedName>
</protein>
<name>A0ABP8TZK0_9ACTN</name>
<keyword evidence="3" id="KW-1185">Reference proteome</keyword>
<feature type="transmembrane region" description="Helical" evidence="1">
    <location>
        <begin position="12"/>
        <end position="35"/>
    </location>
</feature>
<proteinExistence type="predicted"/>
<gene>
    <name evidence="2" type="ORF">GCM10023195_77640</name>
</gene>
<comment type="caution">
    <text evidence="2">The sequence shown here is derived from an EMBL/GenBank/DDBJ whole genome shotgun (WGS) entry which is preliminary data.</text>
</comment>
<keyword evidence="1" id="KW-1133">Transmembrane helix</keyword>
<evidence type="ECO:0000256" key="1">
    <source>
        <dbReference type="SAM" id="Phobius"/>
    </source>
</evidence>
<evidence type="ECO:0000313" key="2">
    <source>
        <dbReference type="EMBL" id="GAA4617389.1"/>
    </source>
</evidence>
<accession>A0ABP8TZK0</accession>
<sequence>MRRIFIAIGAAAPARFAWLFYVVGAFLIRAAYGLIGSGSGQP</sequence>
<evidence type="ECO:0000313" key="3">
    <source>
        <dbReference type="Proteomes" id="UP001500212"/>
    </source>
</evidence>
<dbReference type="EMBL" id="BAABHJ010000039">
    <property type="protein sequence ID" value="GAA4617389.1"/>
    <property type="molecule type" value="Genomic_DNA"/>
</dbReference>
<reference evidence="3" key="1">
    <citation type="journal article" date="2019" name="Int. J. Syst. Evol. Microbiol.">
        <title>The Global Catalogue of Microorganisms (GCM) 10K type strain sequencing project: providing services to taxonomists for standard genome sequencing and annotation.</title>
        <authorList>
            <consortium name="The Broad Institute Genomics Platform"/>
            <consortium name="The Broad Institute Genome Sequencing Center for Infectious Disease"/>
            <person name="Wu L."/>
            <person name="Ma J."/>
        </authorList>
    </citation>
    <scope>NUCLEOTIDE SEQUENCE [LARGE SCALE GENOMIC DNA]</scope>
    <source>
        <strain evidence="3">JCM 17938</strain>
    </source>
</reference>